<feature type="region of interest" description="Disordered" evidence="1">
    <location>
        <begin position="206"/>
        <end position="258"/>
    </location>
</feature>
<feature type="compositionally biased region" description="Basic and acidic residues" evidence="1">
    <location>
        <begin position="78"/>
        <end position="89"/>
    </location>
</feature>
<comment type="caution">
    <text evidence="2">The sequence shown here is derived from an EMBL/GenBank/DDBJ whole genome shotgun (WGS) entry which is preliminary data.</text>
</comment>
<organism evidence="2 3">
    <name type="scientific">Circinella minor</name>
    <dbReference type="NCBI Taxonomy" id="1195481"/>
    <lineage>
        <taxon>Eukaryota</taxon>
        <taxon>Fungi</taxon>
        <taxon>Fungi incertae sedis</taxon>
        <taxon>Mucoromycota</taxon>
        <taxon>Mucoromycotina</taxon>
        <taxon>Mucoromycetes</taxon>
        <taxon>Mucorales</taxon>
        <taxon>Lichtheimiaceae</taxon>
        <taxon>Circinella</taxon>
    </lineage>
</organism>
<accession>A0A8H7VK01</accession>
<feature type="region of interest" description="Disordered" evidence="1">
    <location>
        <begin position="147"/>
        <end position="183"/>
    </location>
</feature>
<dbReference type="EMBL" id="JAEPRB010000102">
    <property type="protein sequence ID" value="KAG2221707.1"/>
    <property type="molecule type" value="Genomic_DNA"/>
</dbReference>
<dbReference type="AlphaFoldDB" id="A0A8H7VK01"/>
<protein>
    <submittedName>
        <fullName evidence="2">Uncharacterized protein</fullName>
    </submittedName>
</protein>
<proteinExistence type="predicted"/>
<feature type="region of interest" description="Disordered" evidence="1">
    <location>
        <begin position="54"/>
        <end position="109"/>
    </location>
</feature>
<feature type="compositionally biased region" description="Polar residues" evidence="1">
    <location>
        <begin position="162"/>
        <end position="183"/>
    </location>
</feature>
<evidence type="ECO:0000313" key="2">
    <source>
        <dbReference type="EMBL" id="KAG2221707.1"/>
    </source>
</evidence>
<gene>
    <name evidence="2" type="ORF">INT45_002745</name>
</gene>
<dbReference type="Proteomes" id="UP000646827">
    <property type="component" value="Unassembled WGS sequence"/>
</dbReference>
<name>A0A8H7VK01_9FUNG</name>
<evidence type="ECO:0000313" key="3">
    <source>
        <dbReference type="Proteomes" id="UP000646827"/>
    </source>
</evidence>
<keyword evidence="3" id="KW-1185">Reference proteome</keyword>
<sequence length="339" mass="38489">MCSLYTYCIFTTGPPQQNNDQAPSSSSTTFQLKEYFLTVFDKLRTTFYFKQRDTEQHQQEQQQLQLQHHHHHPKIQRRKEAQKEKEKQKQKGKGKQKQKESPNASESAHWQLRSFEGRSSSVCVDSPLTLSGGCRLRFGSTAVESSSSVASSSDQGPEAQPYCSSAITSGSPHESALTNISSNGKKTGRYLFIRDVQRIPMDATLPEYKGDLSKRQQRQTSPSAKRQKTKQKGKGKAINTQDNNNNNNNNDDDDDDEEERLLTARNTAALYTGHAKTIYYRKPGATEETKVVQISRAMKTWTCGLNSSVLAKHVNVMYHLTVPLNKINWLDRHLHPRQL</sequence>
<evidence type="ECO:0000256" key="1">
    <source>
        <dbReference type="SAM" id="MobiDB-lite"/>
    </source>
</evidence>
<dbReference type="OrthoDB" id="10609823at2759"/>
<feature type="compositionally biased region" description="Basic residues" evidence="1">
    <location>
        <begin position="225"/>
        <end position="235"/>
    </location>
</feature>
<feature type="compositionally biased region" description="Basic residues" evidence="1">
    <location>
        <begin position="67"/>
        <end position="77"/>
    </location>
</feature>
<reference evidence="2 3" key="1">
    <citation type="submission" date="2020-12" db="EMBL/GenBank/DDBJ databases">
        <title>Metabolic potential, ecology and presence of endohyphal bacteria is reflected in genomic diversity of Mucoromycotina.</title>
        <authorList>
            <person name="Muszewska A."/>
            <person name="Okrasinska A."/>
            <person name="Steczkiewicz K."/>
            <person name="Drgas O."/>
            <person name="Orlowska M."/>
            <person name="Perlinska-Lenart U."/>
            <person name="Aleksandrzak-Piekarczyk T."/>
            <person name="Szatraj K."/>
            <person name="Zielenkiewicz U."/>
            <person name="Pilsyk S."/>
            <person name="Malc E."/>
            <person name="Mieczkowski P."/>
            <person name="Kruszewska J.S."/>
            <person name="Biernat P."/>
            <person name="Pawlowska J."/>
        </authorList>
    </citation>
    <scope>NUCLEOTIDE SEQUENCE [LARGE SCALE GENOMIC DNA]</scope>
    <source>
        <strain evidence="2 3">CBS 142.35</strain>
    </source>
</reference>